<protein>
    <submittedName>
        <fullName evidence="5">Zinc ribbon domain-containing protein</fullName>
    </submittedName>
</protein>
<dbReference type="Pfam" id="PF03793">
    <property type="entry name" value="PASTA"/>
    <property type="match status" value="1"/>
</dbReference>
<feature type="domain" description="C-type lectin" evidence="3">
    <location>
        <begin position="275"/>
        <end position="376"/>
    </location>
</feature>
<evidence type="ECO:0000313" key="6">
    <source>
        <dbReference type="Proteomes" id="UP000824078"/>
    </source>
</evidence>
<dbReference type="InterPro" id="IPR005543">
    <property type="entry name" value="PASTA_dom"/>
</dbReference>
<dbReference type="CDD" id="cd00037">
    <property type="entry name" value="CLECT"/>
    <property type="match status" value="1"/>
</dbReference>
<keyword evidence="2" id="KW-0472">Membrane</keyword>
<feature type="domain" description="PASTA" evidence="4">
    <location>
        <begin position="198"/>
        <end position="264"/>
    </location>
</feature>
<evidence type="ECO:0000313" key="5">
    <source>
        <dbReference type="EMBL" id="HIU23804.1"/>
    </source>
</evidence>
<organism evidence="5 6">
    <name type="scientific">Candidatus Coprovicinus avistercoris</name>
    <dbReference type="NCBI Taxonomy" id="2840754"/>
    <lineage>
        <taxon>Bacteria</taxon>
        <taxon>Bacillati</taxon>
        <taxon>Actinomycetota</taxon>
        <taxon>Coriobacteriia</taxon>
        <taxon>Coriobacteriales</taxon>
        <taxon>Coriobacteriaceae</taxon>
        <taxon>Coriobacteriaceae incertae sedis</taxon>
        <taxon>Candidatus Coprovicinus</taxon>
    </lineage>
</organism>
<gene>
    <name evidence="5" type="ORF">IAD17_02635</name>
</gene>
<reference evidence="5" key="1">
    <citation type="submission" date="2020-10" db="EMBL/GenBank/DDBJ databases">
        <authorList>
            <person name="Gilroy R."/>
        </authorList>
    </citation>
    <scope>NUCLEOTIDE SEQUENCE</scope>
    <source>
        <strain evidence="5">ChiHjej12B11-29160</strain>
    </source>
</reference>
<keyword evidence="2" id="KW-0812">Transmembrane</keyword>
<dbReference type="Gene3D" id="3.30.10.20">
    <property type="match status" value="1"/>
</dbReference>
<dbReference type="InterPro" id="IPR016187">
    <property type="entry name" value="CTDL_fold"/>
</dbReference>
<dbReference type="AlphaFoldDB" id="A0A9D1HWS5"/>
<evidence type="ECO:0000259" key="3">
    <source>
        <dbReference type="PROSITE" id="PS50041"/>
    </source>
</evidence>
<feature type="transmembrane region" description="Helical" evidence="2">
    <location>
        <begin position="129"/>
        <end position="153"/>
    </location>
</feature>
<dbReference type="InterPro" id="IPR025874">
    <property type="entry name" value="DZR"/>
</dbReference>
<comment type="caution">
    <text evidence="5">The sequence shown here is derived from an EMBL/GenBank/DDBJ whole genome shotgun (WGS) entry which is preliminary data.</text>
</comment>
<dbReference type="CDD" id="cd06577">
    <property type="entry name" value="PASTA_pknB"/>
    <property type="match status" value="1"/>
</dbReference>
<dbReference type="PANTHER" id="PTHR22803">
    <property type="entry name" value="MANNOSE, PHOSPHOLIPASE, LECTIN RECEPTOR RELATED"/>
    <property type="match status" value="1"/>
</dbReference>
<dbReference type="SMART" id="SM00740">
    <property type="entry name" value="PASTA"/>
    <property type="match status" value="1"/>
</dbReference>
<reference evidence="5" key="2">
    <citation type="journal article" date="2021" name="PeerJ">
        <title>Extensive microbial diversity within the chicken gut microbiome revealed by metagenomics and culture.</title>
        <authorList>
            <person name="Gilroy R."/>
            <person name="Ravi A."/>
            <person name="Getino M."/>
            <person name="Pursley I."/>
            <person name="Horton D.L."/>
            <person name="Alikhan N.F."/>
            <person name="Baker D."/>
            <person name="Gharbi K."/>
            <person name="Hall N."/>
            <person name="Watson M."/>
            <person name="Adriaenssens E.M."/>
            <person name="Foster-Nyarko E."/>
            <person name="Jarju S."/>
            <person name="Secka A."/>
            <person name="Antonio M."/>
            <person name="Oren A."/>
            <person name="Chaudhuri R.R."/>
            <person name="La Ragione R."/>
            <person name="Hildebrand F."/>
            <person name="Pallen M.J."/>
        </authorList>
    </citation>
    <scope>NUCLEOTIDE SEQUENCE</scope>
    <source>
        <strain evidence="5">ChiHjej12B11-29160</strain>
    </source>
</reference>
<keyword evidence="2" id="KW-1133">Transmembrane helix</keyword>
<dbReference type="SUPFAM" id="SSF56436">
    <property type="entry name" value="C-type lectin-like"/>
    <property type="match status" value="1"/>
</dbReference>
<evidence type="ECO:0000259" key="4">
    <source>
        <dbReference type="PROSITE" id="PS51178"/>
    </source>
</evidence>
<dbReference type="EMBL" id="DVMQ01000007">
    <property type="protein sequence ID" value="HIU23804.1"/>
    <property type="molecule type" value="Genomic_DNA"/>
</dbReference>
<dbReference type="PROSITE" id="PS51178">
    <property type="entry name" value="PASTA"/>
    <property type="match status" value="1"/>
</dbReference>
<dbReference type="Pfam" id="PF00059">
    <property type="entry name" value="Lectin_C"/>
    <property type="match status" value="1"/>
</dbReference>
<proteinExistence type="predicted"/>
<sequence length="400" mass="43489">MKCSACGHEIPDEATFCPECGHKISPSALDVTVLNETITQEPIAEDSADGLDVPVEETSSPLPNRFCIYCGTPIPEGCGFCPSCGKPAQASPNVPEQSEATSLQQSYQQAIPSEALETGAAPQKKRHTAALVVGILLIVIIVGCAGVATAHYFGLLGDPEFLRFLPMQEQKQSEEEQTENNTDKSDKESDEEASDSKQTAMVELDDLTGMAVQTARSNLASSNLVVGTITTEYSDEVAKDHVISQSVAPGEVPEGTRVDLVISDGPDPSKKQETVSKPTYTVINDCMTWQEAEQYCEEHGGHLATIANEEEWNEVLAVMQQSGKEIFWLGGTRSGDDFTWVDGTPFTYSVFASGEPNDDGGNEDYLAVFNIDGSWRWYDVPSDLDPYYQADRIAFVMEQE</sequence>
<dbReference type="InterPro" id="IPR050111">
    <property type="entry name" value="C-type_lectin/snaclec_domain"/>
</dbReference>
<evidence type="ECO:0000256" key="2">
    <source>
        <dbReference type="SAM" id="Phobius"/>
    </source>
</evidence>
<name>A0A9D1HWS5_9ACTN</name>
<dbReference type="Proteomes" id="UP000824078">
    <property type="component" value="Unassembled WGS sequence"/>
</dbReference>
<dbReference type="Gene3D" id="3.10.100.10">
    <property type="entry name" value="Mannose-Binding Protein A, subunit A"/>
    <property type="match status" value="1"/>
</dbReference>
<accession>A0A9D1HWS5</accession>
<feature type="region of interest" description="Disordered" evidence="1">
    <location>
        <begin position="169"/>
        <end position="198"/>
    </location>
</feature>
<dbReference type="InterPro" id="IPR001304">
    <property type="entry name" value="C-type_lectin-like"/>
</dbReference>
<dbReference type="SMART" id="SM00034">
    <property type="entry name" value="CLECT"/>
    <property type="match status" value="1"/>
</dbReference>
<dbReference type="Pfam" id="PF12773">
    <property type="entry name" value="DZR"/>
    <property type="match status" value="1"/>
</dbReference>
<dbReference type="PROSITE" id="PS50041">
    <property type="entry name" value="C_TYPE_LECTIN_2"/>
    <property type="match status" value="1"/>
</dbReference>
<evidence type="ECO:0000256" key="1">
    <source>
        <dbReference type="SAM" id="MobiDB-lite"/>
    </source>
</evidence>
<dbReference type="InterPro" id="IPR016186">
    <property type="entry name" value="C-type_lectin-like/link_sf"/>
</dbReference>